<feature type="compositionally biased region" description="Basic and acidic residues" evidence="2">
    <location>
        <begin position="952"/>
        <end position="971"/>
    </location>
</feature>
<dbReference type="InterPro" id="IPR053820">
    <property type="entry name" value="MSL3_chromo-like"/>
</dbReference>
<name>A0ABR0KPF6_9EURO</name>
<dbReference type="InterPro" id="IPR000953">
    <property type="entry name" value="Chromo/chromo_shadow_dom"/>
</dbReference>
<feature type="compositionally biased region" description="Polar residues" evidence="2">
    <location>
        <begin position="328"/>
        <end position="348"/>
    </location>
</feature>
<comment type="caution">
    <text evidence="4">The sequence shown here is derived from an EMBL/GenBank/DDBJ whole genome shotgun (WGS) entry which is preliminary data.</text>
</comment>
<dbReference type="CDD" id="cd18983">
    <property type="entry name" value="CBD_MSL3_like"/>
    <property type="match status" value="1"/>
</dbReference>
<feature type="region of interest" description="Disordered" evidence="2">
    <location>
        <begin position="900"/>
        <end position="929"/>
    </location>
</feature>
<evidence type="ECO:0000256" key="2">
    <source>
        <dbReference type="SAM" id="MobiDB-lite"/>
    </source>
</evidence>
<reference evidence="4 5" key="1">
    <citation type="submission" date="2023-08" db="EMBL/GenBank/DDBJ databases">
        <title>Black Yeasts Isolated from many extreme environments.</title>
        <authorList>
            <person name="Coleine C."/>
            <person name="Stajich J.E."/>
            <person name="Selbmann L."/>
        </authorList>
    </citation>
    <scope>NUCLEOTIDE SEQUENCE [LARGE SCALE GENOMIC DNA]</scope>
    <source>
        <strain evidence="4 5">CCFEE 5885</strain>
    </source>
</reference>
<feature type="region of interest" description="Disordered" evidence="2">
    <location>
        <begin position="587"/>
        <end position="866"/>
    </location>
</feature>
<feature type="compositionally biased region" description="Low complexity" evidence="2">
    <location>
        <begin position="617"/>
        <end position="631"/>
    </location>
</feature>
<feature type="compositionally biased region" description="Basic and acidic residues" evidence="2">
    <location>
        <begin position="907"/>
        <end position="917"/>
    </location>
</feature>
<feature type="compositionally biased region" description="Polar residues" evidence="2">
    <location>
        <begin position="991"/>
        <end position="1000"/>
    </location>
</feature>
<evidence type="ECO:0000313" key="5">
    <source>
        <dbReference type="Proteomes" id="UP001345013"/>
    </source>
</evidence>
<feature type="compositionally biased region" description="Basic and acidic residues" evidence="2">
    <location>
        <begin position="637"/>
        <end position="650"/>
    </location>
</feature>
<feature type="compositionally biased region" description="Basic residues" evidence="2">
    <location>
        <begin position="707"/>
        <end position="716"/>
    </location>
</feature>
<proteinExistence type="predicted"/>
<evidence type="ECO:0000259" key="3">
    <source>
        <dbReference type="SMART" id="SM00298"/>
    </source>
</evidence>
<feature type="compositionally biased region" description="Polar residues" evidence="2">
    <location>
        <begin position="840"/>
        <end position="866"/>
    </location>
</feature>
<feature type="compositionally biased region" description="Low complexity" evidence="2">
    <location>
        <begin position="174"/>
        <end position="189"/>
    </location>
</feature>
<sequence>MAPANSESKPSYQKDEKALCFHGELLYEAKILDVRKQDPKDKTSPFEYRVHYKGWKNTWDDWVPQDRLRKNTEENRELAVNLRKAATEQHAPRSTKPATTAKGRKGQASDIGSGRGSEERNSSVPARGTKRARDNDIEKPFALSLWTPETPGNTLDSVSMARITRSRSASVKPADTATSSASSASSTSTKRTKKPSGTKNITAGSKISAPRAHSVQPSGSGSSNGSKKRATRTRATPEEPEEPVQLVETVEEGAPSESIKEASAASEALIEPSPTATVAESANKTGSPEPTVFAKSATVEPGESTGTGKSAPSFLPGESGDSTEDGEQASSLTPHATHTVDLAQSSKPAVSKNASNSTETSASAPEQIADASSDSNAAVDPATTNRRSQRVKTTKGNDALAPHSTHPGQSTVQAEGRTTRSKQNVQELETSQKAALTLYEFLKEKYANDPNEPRNHLVLGEIKSKRDEYIDYLNASEDNPTIRQVQDLIGDEVVRVRAPQDPVEYQHSDVERFAPLIGGTPIYEVQHINDALFKTDGKMKKKSGEPSEKRKAMQENTEMPLQLYVPGTPLRQYPSTMPLAGVATHPVNMDPPESGGAFDANKYPKVYTRDGKLPPEAKAQAASKQSKRIAATKNKRKADEVNDQKIEQPNKRSKKAKAPASLTPIIEEDEDGLEMGNSADFPLQSVEEPKQPAKKREAFNAEAAARPTRRSARNRSAHPSVSLPNAAKPDAVQQPVQLSEETAVAPRRGGRKRSASVLDGSTKSSKRLKSKQLEDPVASQDGDTVVVNTTGRKRAASAINEPAEAPQKRQKTAKLRSKTEQPAKAETAASAPLKGHRKTVTASAPSKATKQKSAGNNKAKSQRMNKSCTWCRVKHVGCQPGHVTLSPDFVKGVTTGPTWKAGCGAKTCKEPGHKHGDDDSEQERSTPSLAAEPQATALIPHASQSASPAQRVENEQSEQQKHEEENGETDRAQVLSKQIYDEKVNGLKAKTNPSSKTVTPEQKAARFTAVNKNHGDSGDRDEAEPASAGGFDHDQPEGPSGYPVNAGTSDIPPPSPALAHKTDAAPDSPPDGVATTTANES</sequence>
<feature type="region of interest" description="Disordered" evidence="2">
    <location>
        <begin position="72"/>
        <end position="429"/>
    </location>
</feature>
<organism evidence="4 5">
    <name type="scientific">Lithohypha guttulata</name>
    <dbReference type="NCBI Taxonomy" id="1690604"/>
    <lineage>
        <taxon>Eukaryota</taxon>
        <taxon>Fungi</taxon>
        <taxon>Dikarya</taxon>
        <taxon>Ascomycota</taxon>
        <taxon>Pezizomycotina</taxon>
        <taxon>Eurotiomycetes</taxon>
        <taxon>Chaetothyriomycetidae</taxon>
        <taxon>Chaetothyriales</taxon>
        <taxon>Trichomeriaceae</taxon>
        <taxon>Lithohypha</taxon>
    </lineage>
</organism>
<protein>
    <submittedName>
        <fullName evidence="4">Esa1p-associated factor</fullName>
    </submittedName>
</protein>
<dbReference type="SMART" id="SM00298">
    <property type="entry name" value="CHROMO"/>
    <property type="match status" value="1"/>
</dbReference>
<feature type="compositionally biased region" description="Polar residues" evidence="2">
    <location>
        <begin position="275"/>
        <end position="288"/>
    </location>
</feature>
<gene>
    <name evidence="4" type="primary">EAF3_2</name>
    <name evidence="4" type="ORF">LTR24_000326</name>
</gene>
<feature type="compositionally biased region" description="Low complexity" evidence="2">
    <location>
        <begin position="255"/>
        <end position="274"/>
    </location>
</feature>
<dbReference type="InterPro" id="IPR016197">
    <property type="entry name" value="Chromo-like_dom_sf"/>
</dbReference>
<evidence type="ECO:0000313" key="4">
    <source>
        <dbReference type="EMBL" id="KAK5102415.1"/>
    </source>
</evidence>
<dbReference type="Gene3D" id="2.30.30.140">
    <property type="match status" value="1"/>
</dbReference>
<accession>A0ABR0KPF6</accession>
<comment type="subunit">
    <text evidence="1">Component of the NuA4 histone acetyltransferase complex.</text>
</comment>
<evidence type="ECO:0000256" key="1">
    <source>
        <dbReference type="ARBA" id="ARBA00011353"/>
    </source>
</evidence>
<keyword evidence="5" id="KW-1185">Reference proteome</keyword>
<feature type="region of interest" description="Disordered" evidence="2">
    <location>
        <begin position="941"/>
        <end position="1081"/>
    </location>
</feature>
<feature type="domain" description="Chromo" evidence="3">
    <location>
        <begin position="26"/>
        <end position="86"/>
    </location>
</feature>
<feature type="compositionally biased region" description="Low complexity" evidence="2">
    <location>
        <begin position="351"/>
        <end position="382"/>
    </location>
</feature>
<dbReference type="EMBL" id="JAVRRG010000002">
    <property type="protein sequence ID" value="KAK5102415.1"/>
    <property type="molecule type" value="Genomic_DNA"/>
</dbReference>
<dbReference type="Proteomes" id="UP001345013">
    <property type="component" value="Unassembled WGS sequence"/>
</dbReference>
<dbReference type="SUPFAM" id="SSF54160">
    <property type="entry name" value="Chromo domain-like"/>
    <property type="match status" value="1"/>
</dbReference>
<feature type="compositionally biased region" description="Basic and acidic residues" evidence="2">
    <location>
        <begin position="687"/>
        <end position="699"/>
    </location>
</feature>
<dbReference type="Pfam" id="PF22732">
    <property type="entry name" value="MSL3_chromo-like"/>
    <property type="match status" value="1"/>
</dbReference>